<keyword evidence="7" id="KW-1185">Reference proteome</keyword>
<dbReference type="PROSITE" id="PS00042">
    <property type="entry name" value="HTH_CRP_1"/>
    <property type="match status" value="1"/>
</dbReference>
<organism evidence="6 7">
    <name type="scientific">Rhizobium herbae</name>
    <dbReference type="NCBI Taxonomy" id="508661"/>
    <lineage>
        <taxon>Bacteria</taxon>
        <taxon>Pseudomonadati</taxon>
        <taxon>Pseudomonadota</taxon>
        <taxon>Alphaproteobacteria</taxon>
        <taxon>Hyphomicrobiales</taxon>
        <taxon>Rhizobiaceae</taxon>
        <taxon>Rhizobium/Agrobacterium group</taxon>
        <taxon>Rhizobium</taxon>
    </lineage>
</organism>
<dbReference type="InterPro" id="IPR014710">
    <property type="entry name" value="RmlC-like_jellyroll"/>
</dbReference>
<evidence type="ECO:0000259" key="5">
    <source>
        <dbReference type="PROSITE" id="PS51063"/>
    </source>
</evidence>
<evidence type="ECO:0000313" key="7">
    <source>
        <dbReference type="Proteomes" id="UP000823786"/>
    </source>
</evidence>
<dbReference type="PRINTS" id="PR00034">
    <property type="entry name" value="HTHCRP"/>
</dbReference>
<dbReference type="InterPro" id="IPR036390">
    <property type="entry name" value="WH_DNA-bd_sf"/>
</dbReference>
<protein>
    <submittedName>
        <fullName evidence="6">CRP/FNR family nitrogen fixation transcriptional regulator</fullName>
    </submittedName>
</protein>
<dbReference type="SUPFAM" id="SSF46785">
    <property type="entry name" value="Winged helix' DNA-binding domain"/>
    <property type="match status" value="1"/>
</dbReference>
<dbReference type="InterPro" id="IPR012318">
    <property type="entry name" value="HTH_CRP"/>
</dbReference>
<dbReference type="InterPro" id="IPR018490">
    <property type="entry name" value="cNMP-bd_dom_sf"/>
</dbReference>
<dbReference type="Pfam" id="PF00027">
    <property type="entry name" value="cNMP_binding"/>
    <property type="match status" value="1"/>
</dbReference>
<dbReference type="Pfam" id="PF13545">
    <property type="entry name" value="HTH_Crp_2"/>
    <property type="match status" value="1"/>
</dbReference>
<dbReference type="PROSITE" id="PS51063">
    <property type="entry name" value="HTH_CRP_2"/>
    <property type="match status" value="1"/>
</dbReference>
<evidence type="ECO:0000256" key="2">
    <source>
        <dbReference type="ARBA" id="ARBA00023125"/>
    </source>
</evidence>
<dbReference type="InterPro" id="IPR000595">
    <property type="entry name" value="cNMP-bd_dom"/>
</dbReference>
<dbReference type="CDD" id="cd00092">
    <property type="entry name" value="HTH_CRP"/>
    <property type="match status" value="1"/>
</dbReference>
<feature type="domain" description="HTH crp-type" evidence="5">
    <location>
        <begin position="137"/>
        <end position="207"/>
    </location>
</feature>
<evidence type="ECO:0000256" key="1">
    <source>
        <dbReference type="ARBA" id="ARBA00023015"/>
    </source>
</evidence>
<dbReference type="Gene3D" id="2.60.120.10">
    <property type="entry name" value="Jelly Rolls"/>
    <property type="match status" value="1"/>
</dbReference>
<evidence type="ECO:0000256" key="3">
    <source>
        <dbReference type="ARBA" id="ARBA00023163"/>
    </source>
</evidence>
<dbReference type="CDD" id="cd00038">
    <property type="entry name" value="CAP_ED"/>
    <property type="match status" value="1"/>
</dbReference>
<dbReference type="SMART" id="SM00419">
    <property type="entry name" value="HTH_CRP"/>
    <property type="match status" value="1"/>
</dbReference>
<dbReference type="InterPro" id="IPR018335">
    <property type="entry name" value="Tscrpt_reg_HTH_Crp-type_CS"/>
</dbReference>
<proteinExistence type="predicted"/>
<evidence type="ECO:0000259" key="4">
    <source>
        <dbReference type="PROSITE" id="PS50042"/>
    </source>
</evidence>
<dbReference type="PANTHER" id="PTHR24567:SF75">
    <property type="entry name" value="FUMARATE AND NITRATE REDUCTION REGULATORY PROTEIN"/>
    <property type="match status" value="1"/>
</dbReference>
<comment type="caution">
    <text evidence="6">The sequence shown here is derived from an EMBL/GenBank/DDBJ whole genome shotgun (WGS) entry which is preliminary data.</text>
</comment>
<dbReference type="SMART" id="SM00100">
    <property type="entry name" value="cNMP"/>
    <property type="match status" value="1"/>
</dbReference>
<dbReference type="SUPFAM" id="SSF51206">
    <property type="entry name" value="cAMP-binding domain-like"/>
    <property type="match status" value="1"/>
</dbReference>
<sequence>MFAGALTATQSHPVRTRGVPAPSFLPRARQISLFAPEGEIYAQGEQAGALYRIEFGAVRVYRLHTDGRRQIVAFYFGGETFGLEAGRTHSFFAEATVHTGLSKFANAPGELASQELMTLALRSMLHAQEHLLVVSRQSAVEKLGAFLLDVAERQGDLDHIDLQMTRVDIGEYLGMTIETVSRSFSKLREEGILRLHGAKTVEIIQPEKLVLLCK</sequence>
<keyword evidence="2" id="KW-0238">DNA-binding</keyword>
<reference evidence="6 7" key="1">
    <citation type="submission" date="2021-03" db="EMBL/GenBank/DDBJ databases">
        <title>Genomic Encyclopedia of Type Strains, Phase IV (KMG-IV): sequencing the most valuable type-strain genomes for metagenomic binning, comparative biology and taxonomic classification.</title>
        <authorList>
            <person name="Goeker M."/>
        </authorList>
    </citation>
    <scope>NUCLEOTIDE SEQUENCE [LARGE SCALE GENOMIC DNA]</scope>
    <source>
        <strain evidence="6 7">DSM 26427</strain>
    </source>
</reference>
<dbReference type="EMBL" id="JAGGJV010000006">
    <property type="protein sequence ID" value="MBP1859917.1"/>
    <property type="molecule type" value="Genomic_DNA"/>
</dbReference>
<keyword evidence="1" id="KW-0805">Transcription regulation</keyword>
<keyword evidence="3" id="KW-0804">Transcription</keyword>
<feature type="domain" description="Cyclic nucleotide-binding" evidence="4">
    <location>
        <begin position="40"/>
        <end position="82"/>
    </location>
</feature>
<dbReference type="PROSITE" id="PS50042">
    <property type="entry name" value="CNMP_BINDING_3"/>
    <property type="match status" value="1"/>
</dbReference>
<dbReference type="Gene3D" id="1.10.10.10">
    <property type="entry name" value="Winged helix-like DNA-binding domain superfamily/Winged helix DNA-binding domain"/>
    <property type="match status" value="1"/>
</dbReference>
<dbReference type="InterPro" id="IPR050397">
    <property type="entry name" value="Env_Response_Regulators"/>
</dbReference>
<gene>
    <name evidence="6" type="ORF">J2Z75_003438</name>
</gene>
<dbReference type="PANTHER" id="PTHR24567">
    <property type="entry name" value="CRP FAMILY TRANSCRIPTIONAL REGULATORY PROTEIN"/>
    <property type="match status" value="1"/>
</dbReference>
<dbReference type="InterPro" id="IPR036388">
    <property type="entry name" value="WH-like_DNA-bd_sf"/>
</dbReference>
<accession>A0ABS4EPP7</accession>
<dbReference type="Proteomes" id="UP000823786">
    <property type="component" value="Unassembled WGS sequence"/>
</dbReference>
<name>A0ABS4EPP7_9HYPH</name>
<dbReference type="RefSeq" id="WP_209853944.1">
    <property type="nucleotide sequence ID" value="NZ_JAGGJV010000006.1"/>
</dbReference>
<evidence type="ECO:0000313" key="6">
    <source>
        <dbReference type="EMBL" id="MBP1859917.1"/>
    </source>
</evidence>